<evidence type="ECO:0000256" key="2">
    <source>
        <dbReference type="ARBA" id="ARBA00022448"/>
    </source>
</evidence>
<keyword evidence="5 12" id="KW-0732">Signal</keyword>
<dbReference type="PANTHER" id="PTHR30069">
    <property type="entry name" value="TONB-DEPENDENT OUTER MEMBRANE RECEPTOR"/>
    <property type="match status" value="1"/>
</dbReference>
<evidence type="ECO:0000256" key="8">
    <source>
        <dbReference type="ARBA" id="ARBA00023170"/>
    </source>
</evidence>
<dbReference type="GO" id="GO:0009279">
    <property type="term" value="C:cell outer membrane"/>
    <property type="evidence" value="ECO:0007669"/>
    <property type="project" value="UniProtKB-SubCell"/>
</dbReference>
<dbReference type="InterPro" id="IPR036942">
    <property type="entry name" value="Beta-barrel_TonB_sf"/>
</dbReference>
<dbReference type="RefSeq" id="WP_134436116.1">
    <property type="nucleotide sequence ID" value="NZ_SOML01000004.1"/>
</dbReference>
<evidence type="ECO:0000256" key="5">
    <source>
        <dbReference type="ARBA" id="ARBA00022729"/>
    </source>
</evidence>
<dbReference type="AlphaFoldDB" id="A0A4Y8L3U1"/>
<keyword evidence="9 10" id="KW-0998">Cell outer membrane</keyword>
<keyword evidence="8 15" id="KW-0675">Receptor</keyword>
<evidence type="ECO:0000256" key="12">
    <source>
        <dbReference type="SAM" id="SignalP"/>
    </source>
</evidence>
<dbReference type="Gene3D" id="2.60.40.1120">
    <property type="entry name" value="Carboxypeptidase-like, regulatory domain"/>
    <property type="match status" value="1"/>
</dbReference>
<evidence type="ECO:0000256" key="1">
    <source>
        <dbReference type="ARBA" id="ARBA00004571"/>
    </source>
</evidence>
<dbReference type="PANTHER" id="PTHR30069:SF29">
    <property type="entry name" value="HEMOGLOBIN AND HEMOGLOBIN-HAPTOGLOBIN-BINDING PROTEIN 1-RELATED"/>
    <property type="match status" value="1"/>
</dbReference>
<evidence type="ECO:0000313" key="16">
    <source>
        <dbReference type="Proteomes" id="UP000297861"/>
    </source>
</evidence>
<keyword evidence="2 10" id="KW-0813">Transport</keyword>
<dbReference type="GO" id="GO:0044718">
    <property type="term" value="P:siderophore transmembrane transport"/>
    <property type="evidence" value="ECO:0007669"/>
    <property type="project" value="TreeGrafter"/>
</dbReference>
<feature type="chain" id="PRO_5021320585" evidence="12">
    <location>
        <begin position="28"/>
        <end position="962"/>
    </location>
</feature>
<comment type="similarity">
    <text evidence="10 11">Belongs to the TonB-dependent receptor family.</text>
</comment>
<feature type="domain" description="TonB-dependent receptor plug" evidence="14">
    <location>
        <begin position="127"/>
        <end position="257"/>
    </location>
</feature>
<dbReference type="Gene3D" id="2.40.170.20">
    <property type="entry name" value="TonB-dependent receptor, beta-barrel domain"/>
    <property type="match status" value="1"/>
</dbReference>
<evidence type="ECO:0000256" key="3">
    <source>
        <dbReference type="ARBA" id="ARBA00022452"/>
    </source>
</evidence>
<evidence type="ECO:0000256" key="9">
    <source>
        <dbReference type="ARBA" id="ARBA00023237"/>
    </source>
</evidence>
<keyword evidence="6 11" id="KW-0798">TonB box</keyword>
<dbReference type="SUPFAM" id="SSF49464">
    <property type="entry name" value="Carboxypeptidase regulatory domain-like"/>
    <property type="match status" value="1"/>
</dbReference>
<feature type="domain" description="TonB-dependent receptor-like beta-barrel" evidence="13">
    <location>
        <begin position="312"/>
        <end position="926"/>
    </location>
</feature>
<dbReference type="InterPro" id="IPR039426">
    <property type="entry name" value="TonB-dep_rcpt-like"/>
</dbReference>
<evidence type="ECO:0000256" key="7">
    <source>
        <dbReference type="ARBA" id="ARBA00023136"/>
    </source>
</evidence>
<organism evidence="15 16">
    <name type="scientific">Dysgonomonas capnocytophagoides</name>
    <dbReference type="NCBI Taxonomy" id="45254"/>
    <lineage>
        <taxon>Bacteria</taxon>
        <taxon>Pseudomonadati</taxon>
        <taxon>Bacteroidota</taxon>
        <taxon>Bacteroidia</taxon>
        <taxon>Bacteroidales</taxon>
        <taxon>Dysgonomonadaceae</taxon>
        <taxon>Dysgonomonas</taxon>
    </lineage>
</organism>
<evidence type="ECO:0000256" key="11">
    <source>
        <dbReference type="RuleBase" id="RU003357"/>
    </source>
</evidence>
<keyword evidence="16" id="KW-1185">Reference proteome</keyword>
<dbReference type="InterPro" id="IPR008969">
    <property type="entry name" value="CarboxyPept-like_regulatory"/>
</dbReference>
<feature type="signal peptide" evidence="12">
    <location>
        <begin position="1"/>
        <end position="27"/>
    </location>
</feature>
<evidence type="ECO:0000313" key="15">
    <source>
        <dbReference type="EMBL" id="TFD96834.1"/>
    </source>
</evidence>
<evidence type="ECO:0000259" key="13">
    <source>
        <dbReference type="Pfam" id="PF00593"/>
    </source>
</evidence>
<dbReference type="InterPro" id="IPR000531">
    <property type="entry name" value="Beta-barrel_TonB"/>
</dbReference>
<keyword evidence="3 10" id="KW-1134">Transmembrane beta strand</keyword>
<dbReference type="InterPro" id="IPR037066">
    <property type="entry name" value="Plug_dom_sf"/>
</dbReference>
<comment type="subcellular location">
    <subcellularLocation>
        <location evidence="1 10">Cell outer membrane</location>
        <topology evidence="1 10">Multi-pass membrane protein</topology>
    </subcellularLocation>
</comment>
<comment type="caution">
    <text evidence="15">The sequence shown here is derived from an EMBL/GenBank/DDBJ whole genome shotgun (WGS) entry which is preliminary data.</text>
</comment>
<protein>
    <submittedName>
        <fullName evidence="15">TonB-dependent receptor</fullName>
    </submittedName>
</protein>
<evidence type="ECO:0000256" key="10">
    <source>
        <dbReference type="PROSITE-ProRule" id="PRU01360"/>
    </source>
</evidence>
<dbReference type="Pfam" id="PF00593">
    <property type="entry name" value="TonB_dep_Rec_b-barrel"/>
    <property type="match status" value="1"/>
</dbReference>
<keyword evidence="7 10" id="KW-0472">Membrane</keyword>
<evidence type="ECO:0000259" key="14">
    <source>
        <dbReference type="Pfam" id="PF07715"/>
    </source>
</evidence>
<accession>A0A4Y8L3U1</accession>
<sequence>MKETFFHYCLALFLGLFLLFSSGSVVSAQNNKYQIKGVILDSLDMKPVEMAIVSIVDLDIWSRSDEKGQFILNNVPTGTYKIRFYLLGYKEEIVVTSVHSNIDKWRQKLQPVSLSLKEVTVTATESNLGSVSTIGSEAIEHIQPKSLSDVFQLLPGQVTENPSLASPGQIKLREIPESSLTHNHNNALGTLIIVDGAPVSNDANMQTFQRTNTGNATSRSNTVGRGIDLRDISADNLESVEVIKGVPSAEYGNLTAGVVVVKTKIGEQPWTVKGKIDPNTKMGSLYKGFRLSHIPGILNAGIDYAESYDDIRKKYTGYKRLTGTIAYTNTFDLNSKPLDLNIRISGYRTIDDTKSDPELKKEEYLKSSQKGFRWGIDGKWMLRKSWITNLEYSFSGDYSLNKNEEKKLQVLSTGAVPYPTSYEDGMFEEQYLPGVYYSEFTIDGKPYNFFAKVKGNWNHQFHEQTLNSVKIGADISISGNNGRGLEYDITRPPMLNLTNTTRPRSPKDIPSLKNYALFIEDKLIQSIGTTELTLQTGVRFVKVQPNNFYSTEPRVNTSFEILNKKNNSLFDHFSLHLGYGLSSKMPTLSYISPDNVYFDDVSLNYLDGDNSLAIISTKVLDRTNSALKPARSTKKEIGVSFNIQKVSVSLTAYHEKLKNGLSYSSTPYFSPYTKFAVDGAGKMPEYDNGKVYYYQNGNRIEAASSMDTTVYTYSTPSNNETLIKKGLEYIINIGKIKAINTSFVIDGAWMYQESYNTQPSYNKISTLLNGKVYPYIAMMPAGSKRIQQRINTNIRMITHIPQLKMVVSLTSQVIWNVKVKDRWDDSKGNSLVYYYDESGNRVYGEGTLKDMEATRYVNPIAFVDKTGVTHEWKEEYSLNPNYQAMVSRYTASYSFVEESLPPAVQFNLRLTKEFSRNLTLAFMANNFLKMNPYSKSNKTSLLVKRNTDFYFGAEVNYKFKNK</sequence>
<reference evidence="15 16" key="1">
    <citation type="submission" date="2019-03" db="EMBL/GenBank/DDBJ databases">
        <title>San Antonio Military Medical Center submission to MRSN (WRAIR), pending publication.</title>
        <authorList>
            <person name="Blyth D.M."/>
            <person name="Mccarthy S.L."/>
            <person name="Schall S.E."/>
            <person name="Stam J.A."/>
            <person name="Ong A.C."/>
            <person name="Mcgann P.T."/>
        </authorList>
    </citation>
    <scope>NUCLEOTIDE SEQUENCE [LARGE SCALE GENOMIC DNA]</scope>
    <source>
        <strain evidence="15 16">MRSN571793</strain>
    </source>
</reference>
<dbReference type="PROSITE" id="PS52016">
    <property type="entry name" value="TONB_DEPENDENT_REC_3"/>
    <property type="match status" value="1"/>
</dbReference>
<dbReference type="Pfam" id="PF07715">
    <property type="entry name" value="Plug"/>
    <property type="match status" value="1"/>
</dbReference>
<dbReference type="InterPro" id="IPR012910">
    <property type="entry name" value="Plug_dom"/>
</dbReference>
<keyword evidence="4 10" id="KW-0812">Transmembrane</keyword>
<gene>
    <name evidence="15" type="ORF">E2605_08435</name>
</gene>
<dbReference type="Pfam" id="PF13715">
    <property type="entry name" value="CarbopepD_reg_2"/>
    <property type="match status" value="1"/>
</dbReference>
<dbReference type="Proteomes" id="UP000297861">
    <property type="component" value="Unassembled WGS sequence"/>
</dbReference>
<dbReference type="GO" id="GO:0015344">
    <property type="term" value="F:siderophore uptake transmembrane transporter activity"/>
    <property type="evidence" value="ECO:0007669"/>
    <property type="project" value="TreeGrafter"/>
</dbReference>
<dbReference type="EMBL" id="SOML01000004">
    <property type="protein sequence ID" value="TFD96834.1"/>
    <property type="molecule type" value="Genomic_DNA"/>
</dbReference>
<dbReference type="Gene3D" id="2.170.130.10">
    <property type="entry name" value="TonB-dependent receptor, plug domain"/>
    <property type="match status" value="1"/>
</dbReference>
<evidence type="ECO:0000256" key="6">
    <source>
        <dbReference type="ARBA" id="ARBA00023077"/>
    </source>
</evidence>
<name>A0A4Y8L3U1_9BACT</name>
<evidence type="ECO:0000256" key="4">
    <source>
        <dbReference type="ARBA" id="ARBA00022692"/>
    </source>
</evidence>
<proteinExistence type="inferred from homology"/>
<dbReference type="SUPFAM" id="SSF56935">
    <property type="entry name" value="Porins"/>
    <property type="match status" value="1"/>
</dbReference>
<dbReference type="OrthoDB" id="1151166at2"/>